<dbReference type="OrthoDB" id="687744at2759"/>
<evidence type="ECO:0000313" key="10">
    <source>
        <dbReference type="EMBL" id="TVU25990.1"/>
    </source>
</evidence>
<keyword evidence="6" id="KW-0472">Membrane</keyword>
<evidence type="ECO:0000256" key="5">
    <source>
        <dbReference type="ARBA" id="ARBA00023180"/>
    </source>
</evidence>
<dbReference type="InterPro" id="IPR050528">
    <property type="entry name" value="L-type_Lectin-RKs"/>
</dbReference>
<feature type="domain" description="Gnk2-homologous" evidence="9">
    <location>
        <begin position="31"/>
        <end position="134"/>
    </location>
</feature>
<dbReference type="GO" id="GO:0004672">
    <property type="term" value="F:protein kinase activity"/>
    <property type="evidence" value="ECO:0007669"/>
    <property type="project" value="InterPro"/>
</dbReference>
<dbReference type="InterPro" id="IPR002902">
    <property type="entry name" value="GNK2"/>
</dbReference>
<evidence type="ECO:0000256" key="4">
    <source>
        <dbReference type="ARBA" id="ARBA00022840"/>
    </source>
</evidence>
<dbReference type="EMBL" id="RWGY01000013">
    <property type="protein sequence ID" value="TVU25990.1"/>
    <property type="molecule type" value="Genomic_DNA"/>
</dbReference>
<feature type="domain" description="Protein kinase" evidence="8">
    <location>
        <begin position="218"/>
        <end position="513"/>
    </location>
</feature>
<evidence type="ECO:0000256" key="1">
    <source>
        <dbReference type="ARBA" id="ARBA00022729"/>
    </source>
</evidence>
<evidence type="ECO:0000256" key="2">
    <source>
        <dbReference type="ARBA" id="ARBA00022737"/>
    </source>
</evidence>
<dbReference type="SMART" id="SM00220">
    <property type="entry name" value="S_TKc"/>
    <property type="match status" value="1"/>
</dbReference>
<sequence>MARLLHLPLVVLLLLTVAGWISVNAYDNNLPSITLCSTKDGWISNNSDYPANRDILVRSICVGAATTGGFLSNSFGRPPNEVFGVVMCYIASSWDKCKECLDMAPSFANPECPNGLTGGLMFDKCMVRYSDQAFASRQTDRGIQHAEIQNLYVDDVITMNESRWRMMERLIPEAKYSEQRYATGSEPYKDSSYTYGLLQCRMDLTPDQCEKCLRYLVEHLLDTYPGNTAGSVWDFSCYAQYDDVPIPLRNQPGAPLPPSSKDGKLHLITALAAATATSSIMLFLAMSILLWIFFRWWLKRISKDDMEVEFSNGAGPKRFDYNVLADATCHFSDDQKLGEGGFGSVYRARYDIVLGIGSALLHRDIKPSNVMLDESFSAKLGDFGLARLIDHGLGAHTTELADTMGYMDPECMTTGRFSTDTMGYTELADTMGYLELHGNGMILDAADPRLNGDFDARQMERVLVVGLWCTQHDRSQRPSIRHAVRVSLVRDLRKMSESGSVVRRPISDACGSR</sequence>
<evidence type="ECO:0000313" key="11">
    <source>
        <dbReference type="Proteomes" id="UP000324897"/>
    </source>
</evidence>
<dbReference type="Gene3D" id="3.30.430.20">
    <property type="entry name" value="Gnk2 domain, C-X8-C-X2-C motif"/>
    <property type="match status" value="2"/>
</dbReference>
<keyword evidence="1 7" id="KW-0732">Signal</keyword>
<dbReference type="Proteomes" id="UP000324897">
    <property type="component" value="Chromosome 2"/>
</dbReference>
<dbReference type="PROSITE" id="PS00108">
    <property type="entry name" value="PROTEIN_KINASE_ST"/>
    <property type="match status" value="1"/>
</dbReference>
<dbReference type="PROSITE" id="PS50011">
    <property type="entry name" value="PROTEIN_KINASE_DOM"/>
    <property type="match status" value="1"/>
</dbReference>
<accession>A0A5J9USG2</accession>
<evidence type="ECO:0008006" key="12">
    <source>
        <dbReference type="Google" id="ProtNLM"/>
    </source>
</evidence>
<dbReference type="Gene3D" id="3.30.200.20">
    <property type="entry name" value="Phosphorylase Kinase, domain 1"/>
    <property type="match status" value="1"/>
</dbReference>
<dbReference type="InterPro" id="IPR011009">
    <property type="entry name" value="Kinase-like_dom_sf"/>
</dbReference>
<feature type="non-terminal residue" evidence="10">
    <location>
        <position position="1"/>
    </location>
</feature>
<keyword evidence="2" id="KW-0677">Repeat</keyword>
<dbReference type="Pfam" id="PF00069">
    <property type="entry name" value="Pkinase"/>
    <property type="match status" value="1"/>
</dbReference>
<feature type="domain" description="Gnk2-homologous" evidence="9">
    <location>
        <begin position="141"/>
        <end position="246"/>
    </location>
</feature>
<dbReference type="CDD" id="cd23509">
    <property type="entry name" value="Gnk2-like"/>
    <property type="match status" value="2"/>
</dbReference>
<dbReference type="Gramene" id="TVU25990">
    <property type="protein sequence ID" value="TVU25990"/>
    <property type="gene ID" value="EJB05_28514"/>
</dbReference>
<evidence type="ECO:0000256" key="7">
    <source>
        <dbReference type="SAM" id="SignalP"/>
    </source>
</evidence>
<keyword evidence="6" id="KW-0812">Transmembrane</keyword>
<dbReference type="InterPro" id="IPR000719">
    <property type="entry name" value="Prot_kinase_dom"/>
</dbReference>
<feature type="chain" id="PRO_5023901506" description="Protein kinase domain-containing protein" evidence="7">
    <location>
        <begin position="26"/>
        <end position="513"/>
    </location>
</feature>
<dbReference type="GO" id="GO:0005524">
    <property type="term" value="F:ATP binding"/>
    <property type="evidence" value="ECO:0007669"/>
    <property type="project" value="UniProtKB-KW"/>
</dbReference>
<feature type="transmembrane region" description="Helical" evidence="6">
    <location>
        <begin position="267"/>
        <end position="294"/>
    </location>
</feature>
<name>A0A5J9USG2_9POAL</name>
<keyword evidence="4" id="KW-0067">ATP-binding</keyword>
<dbReference type="InterPro" id="IPR038408">
    <property type="entry name" value="GNK2_sf"/>
</dbReference>
<reference evidence="10 11" key="1">
    <citation type="journal article" date="2019" name="Sci. Rep.">
        <title>A high-quality genome of Eragrostis curvula grass provides insights into Poaceae evolution and supports new strategies to enhance forage quality.</title>
        <authorList>
            <person name="Carballo J."/>
            <person name="Santos B.A.C.M."/>
            <person name="Zappacosta D."/>
            <person name="Garbus I."/>
            <person name="Selva J.P."/>
            <person name="Gallo C.A."/>
            <person name="Diaz A."/>
            <person name="Albertini E."/>
            <person name="Caccamo M."/>
            <person name="Echenique V."/>
        </authorList>
    </citation>
    <scope>NUCLEOTIDE SEQUENCE [LARGE SCALE GENOMIC DNA]</scope>
    <source>
        <strain evidence="11">cv. Victoria</strain>
        <tissue evidence="10">Leaf</tissue>
    </source>
</reference>
<dbReference type="InterPro" id="IPR008271">
    <property type="entry name" value="Ser/Thr_kinase_AS"/>
</dbReference>
<dbReference type="PROSITE" id="PS51473">
    <property type="entry name" value="GNK2"/>
    <property type="match status" value="2"/>
</dbReference>
<feature type="signal peptide" evidence="7">
    <location>
        <begin position="1"/>
        <end position="25"/>
    </location>
</feature>
<keyword evidence="5" id="KW-0325">Glycoprotein</keyword>
<dbReference type="SUPFAM" id="SSF56112">
    <property type="entry name" value="Protein kinase-like (PK-like)"/>
    <property type="match status" value="1"/>
</dbReference>
<evidence type="ECO:0000259" key="9">
    <source>
        <dbReference type="PROSITE" id="PS51473"/>
    </source>
</evidence>
<dbReference type="Gene3D" id="1.10.510.10">
    <property type="entry name" value="Transferase(Phosphotransferase) domain 1"/>
    <property type="match status" value="1"/>
</dbReference>
<keyword evidence="6" id="KW-1133">Transmembrane helix</keyword>
<dbReference type="PANTHER" id="PTHR27007">
    <property type="match status" value="1"/>
</dbReference>
<proteinExistence type="predicted"/>
<dbReference type="Pfam" id="PF01657">
    <property type="entry name" value="Stress-antifung"/>
    <property type="match status" value="2"/>
</dbReference>
<evidence type="ECO:0000259" key="8">
    <source>
        <dbReference type="PROSITE" id="PS50011"/>
    </source>
</evidence>
<keyword evidence="3" id="KW-0547">Nucleotide-binding</keyword>
<comment type="caution">
    <text evidence="10">The sequence shown here is derived from an EMBL/GenBank/DDBJ whole genome shotgun (WGS) entry which is preliminary data.</text>
</comment>
<protein>
    <recommendedName>
        <fullName evidence="12">Protein kinase domain-containing protein</fullName>
    </recommendedName>
</protein>
<evidence type="ECO:0000256" key="6">
    <source>
        <dbReference type="SAM" id="Phobius"/>
    </source>
</evidence>
<keyword evidence="11" id="KW-1185">Reference proteome</keyword>
<gene>
    <name evidence="10" type="ORF">EJB05_28514</name>
</gene>
<evidence type="ECO:0000256" key="3">
    <source>
        <dbReference type="ARBA" id="ARBA00022741"/>
    </source>
</evidence>
<organism evidence="10 11">
    <name type="scientific">Eragrostis curvula</name>
    <name type="common">weeping love grass</name>
    <dbReference type="NCBI Taxonomy" id="38414"/>
    <lineage>
        <taxon>Eukaryota</taxon>
        <taxon>Viridiplantae</taxon>
        <taxon>Streptophyta</taxon>
        <taxon>Embryophyta</taxon>
        <taxon>Tracheophyta</taxon>
        <taxon>Spermatophyta</taxon>
        <taxon>Magnoliopsida</taxon>
        <taxon>Liliopsida</taxon>
        <taxon>Poales</taxon>
        <taxon>Poaceae</taxon>
        <taxon>PACMAD clade</taxon>
        <taxon>Chloridoideae</taxon>
        <taxon>Eragrostideae</taxon>
        <taxon>Eragrostidinae</taxon>
        <taxon>Eragrostis</taxon>
    </lineage>
</organism>
<dbReference type="AlphaFoldDB" id="A0A5J9USG2"/>